<sequence>MKNKILMLALLTIGLLGCKKESVNHINLYANVAANGAIITIQISDRSTERITHTTSRFDKEYELKSGETVTLTASQNGGTKTGTYEVGIVKNYNENIGKASGNPATVSVTIP</sequence>
<dbReference type="AlphaFoldDB" id="A0A7W6P685"/>
<evidence type="ECO:0000313" key="2">
    <source>
        <dbReference type="EMBL" id="MBB4107751.1"/>
    </source>
</evidence>
<dbReference type="PROSITE" id="PS51257">
    <property type="entry name" value="PROKAR_LIPOPROTEIN"/>
    <property type="match status" value="1"/>
</dbReference>
<organism evidence="2 3">
    <name type="scientific">Pedobacter zeae</name>
    <dbReference type="NCBI Taxonomy" id="1737356"/>
    <lineage>
        <taxon>Bacteria</taxon>
        <taxon>Pseudomonadati</taxon>
        <taxon>Bacteroidota</taxon>
        <taxon>Sphingobacteriia</taxon>
        <taxon>Sphingobacteriales</taxon>
        <taxon>Sphingobacteriaceae</taxon>
        <taxon>Pedobacter</taxon>
    </lineage>
</organism>
<protein>
    <submittedName>
        <fullName evidence="2">Uncharacterized protein</fullName>
    </submittedName>
</protein>
<reference evidence="1" key="4">
    <citation type="submission" date="2024-05" db="EMBL/GenBank/DDBJ databases">
        <authorList>
            <person name="Sun Q."/>
            <person name="Zhou Y."/>
        </authorList>
    </citation>
    <scope>NUCLEOTIDE SEQUENCE</scope>
    <source>
        <strain evidence="1">CGMCC 1.15287</strain>
    </source>
</reference>
<dbReference type="EMBL" id="BMHZ01000001">
    <property type="protein sequence ID" value="GGG97273.1"/>
    <property type="molecule type" value="Genomic_DNA"/>
</dbReference>
<dbReference type="RefSeq" id="WP_183762258.1">
    <property type="nucleotide sequence ID" value="NZ_BMHZ01000001.1"/>
</dbReference>
<reference evidence="1" key="1">
    <citation type="journal article" date="2014" name="Int. J. Syst. Evol. Microbiol.">
        <title>Complete genome of a new Firmicutes species belonging to the dominant human colonic microbiota ('Ruminococcus bicirculans') reveals two chromosomes and a selective capacity to utilize plant glucans.</title>
        <authorList>
            <consortium name="NISC Comparative Sequencing Program"/>
            <person name="Wegmann U."/>
            <person name="Louis P."/>
            <person name="Goesmann A."/>
            <person name="Henrissat B."/>
            <person name="Duncan S.H."/>
            <person name="Flint H.J."/>
        </authorList>
    </citation>
    <scope>NUCLEOTIDE SEQUENCE</scope>
    <source>
        <strain evidence="1">CGMCC 1.15287</strain>
    </source>
</reference>
<dbReference type="Proteomes" id="UP000532273">
    <property type="component" value="Unassembled WGS sequence"/>
</dbReference>
<reference evidence="2 3" key="3">
    <citation type="submission" date="2020-08" db="EMBL/GenBank/DDBJ databases">
        <title>Genomic Encyclopedia of Type Strains, Phase IV (KMG-IV): sequencing the most valuable type-strain genomes for metagenomic binning, comparative biology and taxonomic classification.</title>
        <authorList>
            <person name="Goeker M."/>
        </authorList>
    </citation>
    <scope>NUCLEOTIDE SEQUENCE [LARGE SCALE GENOMIC DNA]</scope>
    <source>
        <strain evidence="2 3">DSM 100774</strain>
    </source>
</reference>
<evidence type="ECO:0000313" key="1">
    <source>
        <dbReference type="EMBL" id="GGG97273.1"/>
    </source>
</evidence>
<name>A0A7W6P685_9SPHI</name>
<dbReference type="EMBL" id="JACIEF010000002">
    <property type="protein sequence ID" value="MBB4107751.1"/>
    <property type="molecule type" value="Genomic_DNA"/>
</dbReference>
<evidence type="ECO:0000313" key="4">
    <source>
        <dbReference type="Proteomes" id="UP000642938"/>
    </source>
</evidence>
<comment type="caution">
    <text evidence="2">The sequence shown here is derived from an EMBL/GenBank/DDBJ whole genome shotgun (WGS) entry which is preliminary data.</text>
</comment>
<dbReference type="Proteomes" id="UP000642938">
    <property type="component" value="Unassembled WGS sequence"/>
</dbReference>
<evidence type="ECO:0000313" key="3">
    <source>
        <dbReference type="Proteomes" id="UP000532273"/>
    </source>
</evidence>
<keyword evidence="4" id="KW-1185">Reference proteome</keyword>
<reference evidence="4" key="2">
    <citation type="journal article" date="2019" name="Int. J. Syst. Evol. Microbiol.">
        <title>The Global Catalogue of Microorganisms (GCM) 10K type strain sequencing project: providing services to taxonomists for standard genome sequencing and annotation.</title>
        <authorList>
            <consortium name="The Broad Institute Genomics Platform"/>
            <consortium name="The Broad Institute Genome Sequencing Center for Infectious Disease"/>
            <person name="Wu L."/>
            <person name="Ma J."/>
        </authorList>
    </citation>
    <scope>NUCLEOTIDE SEQUENCE [LARGE SCALE GENOMIC DNA]</scope>
    <source>
        <strain evidence="4">CGMCC 1.15287</strain>
    </source>
</reference>
<gene>
    <name evidence="1" type="ORF">GCM10007422_09030</name>
    <name evidence="2" type="ORF">GGQ60_001732</name>
</gene>
<accession>A0A7W6P685</accession>
<proteinExistence type="predicted"/>